<dbReference type="GO" id="GO:0003676">
    <property type="term" value="F:nucleic acid binding"/>
    <property type="evidence" value="ECO:0007669"/>
    <property type="project" value="InterPro"/>
</dbReference>
<feature type="domain" description="DDE-1" evidence="1">
    <location>
        <begin position="7"/>
        <end position="136"/>
    </location>
</feature>
<dbReference type="Proteomes" id="UP000801492">
    <property type="component" value="Unassembled WGS sequence"/>
</dbReference>
<sequence>MRLEGPDYPGTSYAATSNGWMETEVYEIYFQATFLKAAGPERPALLICDRHGAHVGLKLIKMTRNERITIFELPPHSSHILQPLDLCVMKSISAWNEELTKWQRHHIGMKLPKKEFLRPIGGVWTKTNPSIVQKGFQNAGIFRFDKKFLFDPCAFKRGKGHASASDLYILLKMLQKKSQ</sequence>
<reference evidence="2" key="1">
    <citation type="submission" date="2019-08" db="EMBL/GenBank/DDBJ databases">
        <title>The genome of the North American firefly Photinus pyralis.</title>
        <authorList>
            <consortium name="Photinus pyralis genome working group"/>
            <person name="Fallon T.R."/>
            <person name="Sander Lower S.E."/>
            <person name="Weng J.-K."/>
        </authorList>
    </citation>
    <scope>NUCLEOTIDE SEQUENCE</scope>
    <source>
        <strain evidence="2">TRF0915ILg1</strain>
        <tissue evidence="2">Whole body</tissue>
    </source>
</reference>
<keyword evidence="3" id="KW-1185">Reference proteome</keyword>
<gene>
    <name evidence="2" type="ORF">ILUMI_17567</name>
</gene>
<organism evidence="2 3">
    <name type="scientific">Ignelater luminosus</name>
    <name type="common">Cucubano</name>
    <name type="synonym">Pyrophorus luminosus</name>
    <dbReference type="NCBI Taxonomy" id="2038154"/>
    <lineage>
        <taxon>Eukaryota</taxon>
        <taxon>Metazoa</taxon>
        <taxon>Ecdysozoa</taxon>
        <taxon>Arthropoda</taxon>
        <taxon>Hexapoda</taxon>
        <taxon>Insecta</taxon>
        <taxon>Pterygota</taxon>
        <taxon>Neoptera</taxon>
        <taxon>Endopterygota</taxon>
        <taxon>Coleoptera</taxon>
        <taxon>Polyphaga</taxon>
        <taxon>Elateriformia</taxon>
        <taxon>Elateroidea</taxon>
        <taxon>Elateridae</taxon>
        <taxon>Agrypninae</taxon>
        <taxon>Pyrophorini</taxon>
        <taxon>Ignelater</taxon>
    </lineage>
</organism>
<dbReference type="EMBL" id="VTPC01075646">
    <property type="protein sequence ID" value="KAF2888606.1"/>
    <property type="molecule type" value="Genomic_DNA"/>
</dbReference>
<protein>
    <recommendedName>
        <fullName evidence="1">DDE-1 domain-containing protein</fullName>
    </recommendedName>
</protein>
<dbReference type="AlphaFoldDB" id="A0A8K0CN19"/>
<dbReference type="OrthoDB" id="6781380at2759"/>
<evidence type="ECO:0000259" key="1">
    <source>
        <dbReference type="Pfam" id="PF03184"/>
    </source>
</evidence>
<dbReference type="Pfam" id="PF03184">
    <property type="entry name" value="DDE_1"/>
    <property type="match status" value="1"/>
</dbReference>
<accession>A0A8K0CN19</accession>
<comment type="caution">
    <text evidence="2">The sequence shown here is derived from an EMBL/GenBank/DDBJ whole genome shotgun (WGS) entry which is preliminary data.</text>
</comment>
<evidence type="ECO:0000313" key="2">
    <source>
        <dbReference type="EMBL" id="KAF2888606.1"/>
    </source>
</evidence>
<name>A0A8K0CN19_IGNLU</name>
<evidence type="ECO:0000313" key="3">
    <source>
        <dbReference type="Proteomes" id="UP000801492"/>
    </source>
</evidence>
<proteinExistence type="predicted"/>
<dbReference type="InterPro" id="IPR004875">
    <property type="entry name" value="DDE_SF_endonuclease_dom"/>
</dbReference>